<dbReference type="GO" id="GO:0005525">
    <property type="term" value="F:GTP binding"/>
    <property type="evidence" value="ECO:0007669"/>
    <property type="project" value="UniProtKB-KW"/>
</dbReference>
<dbReference type="GO" id="GO:0005765">
    <property type="term" value="C:lysosomal membrane"/>
    <property type="evidence" value="ECO:0007669"/>
    <property type="project" value="UniProtKB-SubCell"/>
</dbReference>
<evidence type="ECO:0000256" key="7">
    <source>
        <dbReference type="ARBA" id="ARBA00022741"/>
    </source>
</evidence>
<keyword evidence="6" id="KW-0479">Metal-binding</keyword>
<comment type="caution">
    <text evidence="22">The sequence shown here is derived from an EMBL/GenBank/DDBJ whole genome shotgun (WGS) entry which is preliminary data.</text>
</comment>
<evidence type="ECO:0000256" key="4">
    <source>
        <dbReference type="ARBA" id="ARBA00022475"/>
    </source>
</evidence>
<feature type="compositionally biased region" description="Basic and acidic residues" evidence="21">
    <location>
        <begin position="15"/>
        <end position="24"/>
    </location>
</feature>
<dbReference type="GO" id="GO:0046872">
    <property type="term" value="F:metal ion binding"/>
    <property type="evidence" value="ECO:0007669"/>
    <property type="project" value="UniProtKB-KW"/>
</dbReference>
<dbReference type="Proteomes" id="UP001460270">
    <property type="component" value="Unassembled WGS sequence"/>
</dbReference>
<evidence type="ECO:0000256" key="18">
    <source>
        <dbReference type="ARBA" id="ARBA00068300"/>
    </source>
</evidence>
<proteinExistence type="inferred from homology"/>
<evidence type="ECO:0000256" key="11">
    <source>
        <dbReference type="ARBA" id="ARBA00023136"/>
    </source>
</evidence>
<dbReference type="InterPro" id="IPR001806">
    <property type="entry name" value="Small_GTPase"/>
</dbReference>
<dbReference type="InterPro" id="IPR005225">
    <property type="entry name" value="Small_GTP-bd"/>
</dbReference>
<comment type="similarity">
    <text evidence="15">Belongs to the small GTPase superfamily. Rheb family.</text>
</comment>
<dbReference type="InterPro" id="IPR027417">
    <property type="entry name" value="P-loop_NTPase"/>
</dbReference>
<dbReference type="PROSITE" id="PS51419">
    <property type="entry name" value="RAB"/>
    <property type="match status" value="1"/>
</dbReference>
<dbReference type="SMART" id="SM00174">
    <property type="entry name" value="RHO"/>
    <property type="match status" value="1"/>
</dbReference>
<evidence type="ECO:0000256" key="13">
    <source>
        <dbReference type="ARBA" id="ARBA00023289"/>
    </source>
</evidence>
<evidence type="ECO:0000256" key="2">
    <source>
        <dbReference type="ARBA" id="ARBA00004236"/>
    </source>
</evidence>
<evidence type="ECO:0000256" key="17">
    <source>
        <dbReference type="ARBA" id="ARBA00054514"/>
    </source>
</evidence>
<gene>
    <name evidence="22" type="ORF">WMY93_000073</name>
</gene>
<dbReference type="SMART" id="SM00175">
    <property type="entry name" value="RAB"/>
    <property type="match status" value="1"/>
</dbReference>
<dbReference type="CDD" id="cd04137">
    <property type="entry name" value="RheB"/>
    <property type="match status" value="1"/>
</dbReference>
<dbReference type="GO" id="GO:0007165">
    <property type="term" value="P:signal transduction"/>
    <property type="evidence" value="ECO:0007669"/>
    <property type="project" value="InterPro"/>
</dbReference>
<evidence type="ECO:0000256" key="8">
    <source>
        <dbReference type="ARBA" id="ARBA00022801"/>
    </source>
</evidence>
<dbReference type="EMBL" id="JBBPFD010000001">
    <property type="protein sequence ID" value="KAK7944345.1"/>
    <property type="molecule type" value="Genomic_DNA"/>
</dbReference>
<evidence type="ECO:0000256" key="5">
    <source>
        <dbReference type="ARBA" id="ARBA00022481"/>
    </source>
</evidence>
<organism evidence="22 23">
    <name type="scientific">Mugilogobius chulae</name>
    <name type="common">yellowstripe goby</name>
    <dbReference type="NCBI Taxonomy" id="88201"/>
    <lineage>
        <taxon>Eukaryota</taxon>
        <taxon>Metazoa</taxon>
        <taxon>Chordata</taxon>
        <taxon>Craniata</taxon>
        <taxon>Vertebrata</taxon>
        <taxon>Euteleostomi</taxon>
        <taxon>Actinopterygii</taxon>
        <taxon>Neopterygii</taxon>
        <taxon>Teleostei</taxon>
        <taxon>Neoteleostei</taxon>
        <taxon>Acanthomorphata</taxon>
        <taxon>Gobiaria</taxon>
        <taxon>Gobiiformes</taxon>
        <taxon>Gobioidei</taxon>
        <taxon>Gobiidae</taxon>
        <taxon>Gobionellinae</taxon>
        <taxon>Mugilogobius</taxon>
    </lineage>
</organism>
<evidence type="ECO:0000256" key="12">
    <source>
        <dbReference type="ARBA" id="ARBA00023288"/>
    </source>
</evidence>
<dbReference type="Pfam" id="PF00071">
    <property type="entry name" value="Ras"/>
    <property type="match status" value="1"/>
</dbReference>
<evidence type="ECO:0000313" key="22">
    <source>
        <dbReference type="EMBL" id="KAK7944345.1"/>
    </source>
</evidence>
<keyword evidence="7" id="KW-0547">Nucleotide-binding</keyword>
<keyword evidence="13" id="KW-0636">Prenylation</keyword>
<comment type="catalytic activity">
    <reaction evidence="16">
        <text>GTP + H2O = GDP + phosphate + H(+)</text>
        <dbReference type="Rhea" id="RHEA:19669"/>
        <dbReference type="ChEBI" id="CHEBI:15377"/>
        <dbReference type="ChEBI" id="CHEBI:15378"/>
        <dbReference type="ChEBI" id="CHEBI:37565"/>
        <dbReference type="ChEBI" id="CHEBI:43474"/>
        <dbReference type="ChEBI" id="CHEBI:58189"/>
    </reaction>
    <physiologicalReaction direction="left-to-right" evidence="16">
        <dbReference type="Rhea" id="RHEA:19670"/>
    </physiologicalReaction>
</comment>
<keyword evidence="9" id="KW-0460">Magnesium</keyword>
<keyword evidence="10" id="KW-0342">GTP-binding</keyword>
<evidence type="ECO:0000256" key="10">
    <source>
        <dbReference type="ARBA" id="ARBA00023134"/>
    </source>
</evidence>
<dbReference type="FunFam" id="3.40.50.300:FF:000273">
    <property type="entry name" value="GTP-binding protein Rheb homolog"/>
    <property type="match status" value="1"/>
</dbReference>
<comment type="subcellular location">
    <subcellularLocation>
        <location evidence="2">Cell membrane</location>
    </subcellularLocation>
    <subcellularLocation>
        <location evidence="14">Endoplasmic reticulum membrane</location>
        <topology evidence="14">Lipid-anchor</topology>
        <orientation evidence="14">Cytoplasmic side</orientation>
    </subcellularLocation>
    <subcellularLocation>
        <location evidence="3">Golgi apparatus membrane</location>
        <topology evidence="3">Lipid-anchor</topology>
        <orientation evidence="3">Cytoplasmic side</orientation>
    </subcellularLocation>
    <subcellularLocation>
        <location evidence="1">Lysosome membrane</location>
        <topology evidence="1">Lipid-anchor</topology>
        <orientation evidence="1">Cytoplasmic side</orientation>
    </subcellularLocation>
</comment>
<name>A0AAW0Q849_9GOBI</name>
<dbReference type="PROSITE" id="PS51421">
    <property type="entry name" value="RAS"/>
    <property type="match status" value="1"/>
</dbReference>
<sequence>MPQPKSRKIAILGPSKREREERESTAGFDALSRHVLCFGAGIGPKRTFDTRLLLLKEGWREDKMERRRKKDTHTTAAGPVSMSALSMITVSSIKRKSSLTIQFVEGQFVDSYDPTIENTFTKMITINGQEYHLQLVDTAGQDEYSIFPQTYSIDINGYILVYSVTSNKSFEVVQVIHEKLLDMVGKVQVPIMLVGNKNDLHMERVISCEEGKALAESWNAAFMESSAKENQTAVEVFRRMILEAEKMDGGVQPGKTSCSMM</sequence>
<dbReference type="GO" id="GO:0005886">
    <property type="term" value="C:plasma membrane"/>
    <property type="evidence" value="ECO:0007669"/>
    <property type="project" value="UniProtKB-SubCell"/>
</dbReference>
<comment type="subunit">
    <text evidence="20">Associates with the mTORC1 complex (MTOR, MLST8 and RPTOR) in a guanyl nucleotide-independent manner. Interacts with TSC2. Interacts with MCRS1; the interaction maintains RHEB at the lysosome in its active GTP-bound form and prevents its interaction with the mTORC1 complex inhibitor TSC2, ensuring activation of the mTORC1 complex by RHEB. Interacts (when prenylated) with PDE6D; this promotes release from membranes.</text>
</comment>
<keyword evidence="5" id="KW-0488">Methylation</keyword>
<dbReference type="GO" id="GO:0003924">
    <property type="term" value="F:GTPase activity"/>
    <property type="evidence" value="ECO:0007669"/>
    <property type="project" value="InterPro"/>
</dbReference>
<evidence type="ECO:0000256" key="9">
    <source>
        <dbReference type="ARBA" id="ARBA00022842"/>
    </source>
</evidence>
<dbReference type="InterPro" id="IPR020849">
    <property type="entry name" value="Small_GTPase_Ras-type"/>
</dbReference>
<dbReference type="PROSITE" id="PS51420">
    <property type="entry name" value="RHO"/>
    <property type="match status" value="1"/>
</dbReference>
<keyword evidence="23" id="KW-1185">Reference proteome</keyword>
<evidence type="ECO:0000256" key="6">
    <source>
        <dbReference type="ARBA" id="ARBA00022723"/>
    </source>
</evidence>
<evidence type="ECO:0000256" key="20">
    <source>
        <dbReference type="ARBA" id="ARBA00093480"/>
    </source>
</evidence>
<keyword evidence="8" id="KW-0378">Hydrolase</keyword>
<keyword evidence="12" id="KW-0449">Lipoprotein</keyword>
<dbReference type="NCBIfam" id="TIGR00231">
    <property type="entry name" value="small_GTP"/>
    <property type="match status" value="1"/>
</dbReference>
<keyword evidence="11" id="KW-0472">Membrane</keyword>
<dbReference type="AlphaFoldDB" id="A0AAW0Q849"/>
<evidence type="ECO:0000256" key="15">
    <source>
        <dbReference type="ARBA" id="ARBA00037969"/>
    </source>
</evidence>
<evidence type="ECO:0000313" key="23">
    <source>
        <dbReference type="Proteomes" id="UP001460270"/>
    </source>
</evidence>
<evidence type="ECO:0000256" key="3">
    <source>
        <dbReference type="ARBA" id="ARBA00004444"/>
    </source>
</evidence>
<comment type="function">
    <text evidence="17">Small GTPase that acts as an allosteric activator of the canonical mTORC1 complex, an evolutionarily conserved central nutrient sensor that stimulates anabolic reactions and macromolecule biosynthesis to promote cellular biomass generation and growth. In response to nutrients, growth factors or amino acids, specifically activates the protein kinase activity of MTOR, the catalytic component of the mTORC1 complex: acts by causing a conformational change that allows the alignment of residues in the active site of MTOR, thereby enhancing the phosphorylation of ribosomal protein S6 kinase (RPS6KB1 and RPS6KB2) and EIF4EBP1 (4E-BP1). RHEB is also required for localization of the TSC-TBC complex to lysosomal membranes. In response to starvation, RHEB is inactivated by the TSC-TBC complex, preventing activation of mTORC1. Has low intrinsic GTPase activity.</text>
</comment>
<protein>
    <recommendedName>
        <fullName evidence="18">GTP-binding protein Rheb</fullName>
    </recommendedName>
    <alternativeName>
        <fullName evidence="19">Ras homolog enriched in brain</fullName>
    </alternativeName>
</protein>
<dbReference type="Gene3D" id="3.40.50.300">
    <property type="entry name" value="P-loop containing nucleotide triphosphate hydrolases"/>
    <property type="match status" value="1"/>
</dbReference>
<evidence type="ECO:0000256" key="14">
    <source>
        <dbReference type="ARBA" id="ARBA00037811"/>
    </source>
</evidence>
<evidence type="ECO:0000256" key="19">
    <source>
        <dbReference type="ARBA" id="ARBA00082764"/>
    </source>
</evidence>
<dbReference type="GO" id="GO:0000139">
    <property type="term" value="C:Golgi membrane"/>
    <property type="evidence" value="ECO:0007669"/>
    <property type="project" value="UniProtKB-SubCell"/>
</dbReference>
<feature type="region of interest" description="Disordered" evidence="21">
    <location>
        <begin position="1"/>
        <end position="25"/>
    </location>
</feature>
<dbReference type="PRINTS" id="PR00449">
    <property type="entry name" value="RASTRNSFRMNG"/>
</dbReference>
<dbReference type="SUPFAM" id="SSF52540">
    <property type="entry name" value="P-loop containing nucleoside triphosphate hydrolases"/>
    <property type="match status" value="1"/>
</dbReference>
<dbReference type="GO" id="GO:0005789">
    <property type="term" value="C:endoplasmic reticulum membrane"/>
    <property type="evidence" value="ECO:0007669"/>
    <property type="project" value="UniProtKB-SubCell"/>
</dbReference>
<keyword evidence="4" id="KW-1003">Cell membrane</keyword>
<reference evidence="23" key="1">
    <citation type="submission" date="2024-04" db="EMBL/GenBank/DDBJ databases">
        <title>Salinicola lusitanus LLJ914,a marine bacterium isolated from the Okinawa Trough.</title>
        <authorList>
            <person name="Li J."/>
        </authorList>
    </citation>
    <scope>NUCLEOTIDE SEQUENCE [LARGE SCALE GENOMIC DNA]</scope>
</reference>
<evidence type="ECO:0000256" key="21">
    <source>
        <dbReference type="SAM" id="MobiDB-lite"/>
    </source>
</evidence>
<dbReference type="SMART" id="SM00173">
    <property type="entry name" value="RAS"/>
    <property type="match status" value="1"/>
</dbReference>
<dbReference type="PANTHER" id="PTHR24070">
    <property type="entry name" value="RAS, DI-RAS, AND RHEB FAMILY MEMBERS OF SMALL GTPASE SUPERFAMILY"/>
    <property type="match status" value="1"/>
</dbReference>
<evidence type="ECO:0000256" key="1">
    <source>
        <dbReference type="ARBA" id="ARBA00004122"/>
    </source>
</evidence>
<accession>A0AAW0Q849</accession>
<evidence type="ECO:0000256" key="16">
    <source>
        <dbReference type="ARBA" id="ARBA00049117"/>
    </source>
</evidence>